<organism evidence="1 2">
    <name type="scientific">Pestalotiopsis fici (strain W106-1 / CGMCC3.15140)</name>
    <dbReference type="NCBI Taxonomy" id="1229662"/>
    <lineage>
        <taxon>Eukaryota</taxon>
        <taxon>Fungi</taxon>
        <taxon>Dikarya</taxon>
        <taxon>Ascomycota</taxon>
        <taxon>Pezizomycotina</taxon>
        <taxon>Sordariomycetes</taxon>
        <taxon>Xylariomycetidae</taxon>
        <taxon>Amphisphaeriales</taxon>
        <taxon>Sporocadaceae</taxon>
        <taxon>Pestalotiopsis</taxon>
    </lineage>
</organism>
<dbReference type="RefSeq" id="XP_007835740.1">
    <property type="nucleotide sequence ID" value="XM_007837549.1"/>
</dbReference>
<dbReference type="Proteomes" id="UP000030651">
    <property type="component" value="Unassembled WGS sequence"/>
</dbReference>
<dbReference type="EMBL" id="KI912114">
    <property type="protein sequence ID" value="ETS79115.1"/>
    <property type="molecule type" value="Genomic_DNA"/>
</dbReference>
<dbReference type="HOGENOM" id="CLU_1678540_0_0_1"/>
<reference evidence="2" key="1">
    <citation type="journal article" date="2015" name="BMC Genomics">
        <title>Genomic and transcriptomic analysis of the endophytic fungus Pestalotiopsis fici reveals its lifestyle and high potential for synthesis of natural products.</title>
        <authorList>
            <person name="Wang X."/>
            <person name="Zhang X."/>
            <person name="Liu L."/>
            <person name="Xiang M."/>
            <person name="Wang W."/>
            <person name="Sun X."/>
            <person name="Che Y."/>
            <person name="Guo L."/>
            <person name="Liu G."/>
            <person name="Guo L."/>
            <person name="Wang C."/>
            <person name="Yin W.B."/>
            <person name="Stadler M."/>
            <person name="Zhang X."/>
            <person name="Liu X."/>
        </authorList>
    </citation>
    <scope>NUCLEOTIDE SEQUENCE [LARGE SCALE GENOMIC DNA]</scope>
    <source>
        <strain evidence="2">W106-1 / CGMCC3.15140</strain>
    </source>
</reference>
<dbReference type="KEGG" id="pfy:PFICI_08968"/>
<dbReference type="GeneID" id="19273981"/>
<sequence>MTTQIYYWNRPYRPIPSRQRSGPISPLALELDTDTETEVGILLEDPDRDEVKVAEIPSSFASFTDLSSFLDASVDDEVDFGTTPVSVVGPGARGSYDTLQSPDDLYGWEAELERKVTCGIANTDICRCDAYQYDRPNSSSKRGLLHRVFTSGRRPSS</sequence>
<evidence type="ECO:0000313" key="2">
    <source>
        <dbReference type="Proteomes" id="UP000030651"/>
    </source>
</evidence>
<name>W3WZ32_PESFW</name>
<protein>
    <submittedName>
        <fullName evidence="1">Uncharacterized protein</fullName>
    </submittedName>
</protein>
<dbReference type="InParanoid" id="W3WZ32"/>
<dbReference type="OrthoDB" id="10266999at2759"/>
<proteinExistence type="predicted"/>
<gene>
    <name evidence="1" type="ORF">PFICI_08968</name>
</gene>
<accession>W3WZ32</accession>
<dbReference type="AlphaFoldDB" id="W3WZ32"/>
<keyword evidence="2" id="KW-1185">Reference proteome</keyword>
<evidence type="ECO:0000313" key="1">
    <source>
        <dbReference type="EMBL" id="ETS79115.1"/>
    </source>
</evidence>